<sequence>MVITTASSTKRRVFPKTIVGTTRVKLRTQRFIGVILIVGAVYLWFLHDLAIQVQQKQANKDPSELKKFPSSDTVSQFVHNTRQTRKEQTVADYPPTNATQNGPTTSQNQQKESKHRKRIMRPNFRPNPHGHMVEPQILLPNGRKAVFSGATITGKSRVQKNIPEDQILTAYLEPIDTSTWDIKPLPIRNVKPEDLTVTRYPKLNSCFKLPEQWPVDDYPDDDPFLPWIHDVFPTEDGKYIQFVAQNKQRCHTGTTEEEEAILEHTMPQMALFQHVALKKVGDDSRYRLSSHEDADLESISTRFICKFKPSGDVTFSEFNNDYEWVSVRKGQRTMFQKDGRNNKQIHTSQLLFKCPVPDHLVDAIRTGASVIDDWATIFVDLIPVRTPPRFGPPDEFLGPKYSASMGGALRQSFDPHAEWGENHILPPLEHSGRWANIPICKPSLLTYEPTALKNTNNNDDDKVKKHHLVSCLWASTGYATRGNRYAINDGQRRMLEWITFNKMLGFDHFYIFDNSGAFSNESSLQPFEDIFPENVTVINWPSRVCNNNPNNVDSVGERSSQYAAESSCRLRFGPHTNWIGQFDIDEYLVPMGNYTSVLQLLEKLDQEGKKIISFASWRAWPRRTHINNPEDTTFNDKELCSRRSQECFELSVRDDTTMMEAYNCDRQQPGKKTSTMPAEKQIYRASYVQQHFIHYSTVTETSNMPLDEYKKVYNRARPFPDPQSRFIDEVNEGLMLHAKAIARQDTAGWKRNCHKDGSPIDQCRIGFPWPEDGSNRTYNEDGWNYNCYVNPRIDNYWAPLLKNKLKEMGFL</sequence>
<feature type="transmembrane region" description="Helical" evidence="9">
    <location>
        <begin position="31"/>
        <end position="47"/>
    </location>
</feature>
<keyword evidence="7 9" id="KW-0472">Membrane</keyword>
<proteinExistence type="inferred from homology"/>
<dbReference type="PANTHER" id="PTHR21461">
    <property type="entry name" value="GLYCOSYLTRANSFERASE FAMILY 92 PROTEIN"/>
    <property type="match status" value="1"/>
</dbReference>
<dbReference type="InterPro" id="IPR008166">
    <property type="entry name" value="Glyco_transf_92"/>
</dbReference>
<evidence type="ECO:0000256" key="7">
    <source>
        <dbReference type="ARBA" id="ARBA00023136"/>
    </source>
</evidence>
<evidence type="ECO:0000256" key="2">
    <source>
        <dbReference type="ARBA" id="ARBA00007647"/>
    </source>
</evidence>
<feature type="compositionally biased region" description="Polar residues" evidence="8">
    <location>
        <begin position="70"/>
        <end position="81"/>
    </location>
</feature>
<evidence type="ECO:0000256" key="5">
    <source>
        <dbReference type="ARBA" id="ARBA00022692"/>
    </source>
</evidence>
<dbReference type="PANTHER" id="PTHR21461:SF69">
    <property type="entry name" value="GLYCOSYLTRANSFERASE FAMILY 92 PROTEIN"/>
    <property type="match status" value="1"/>
</dbReference>
<dbReference type="AlphaFoldDB" id="A0A9K3LLT7"/>
<reference evidence="10" key="2">
    <citation type="submission" date="2021-04" db="EMBL/GenBank/DDBJ databases">
        <authorList>
            <person name="Podell S."/>
        </authorList>
    </citation>
    <scope>NUCLEOTIDE SEQUENCE</scope>
    <source>
        <strain evidence="10">Hildebrandi</strain>
    </source>
</reference>
<evidence type="ECO:0000313" key="11">
    <source>
        <dbReference type="Proteomes" id="UP000693970"/>
    </source>
</evidence>
<keyword evidence="11" id="KW-1185">Reference proteome</keyword>
<gene>
    <name evidence="10" type="ORF">IV203_037905</name>
</gene>
<feature type="compositionally biased region" description="Polar residues" evidence="8">
    <location>
        <begin position="96"/>
        <end position="110"/>
    </location>
</feature>
<evidence type="ECO:0000256" key="8">
    <source>
        <dbReference type="SAM" id="MobiDB-lite"/>
    </source>
</evidence>
<organism evidence="10 11">
    <name type="scientific">Nitzschia inconspicua</name>
    <dbReference type="NCBI Taxonomy" id="303405"/>
    <lineage>
        <taxon>Eukaryota</taxon>
        <taxon>Sar</taxon>
        <taxon>Stramenopiles</taxon>
        <taxon>Ochrophyta</taxon>
        <taxon>Bacillariophyta</taxon>
        <taxon>Bacillariophyceae</taxon>
        <taxon>Bacillariophycidae</taxon>
        <taxon>Bacillariales</taxon>
        <taxon>Bacillariaceae</taxon>
        <taxon>Nitzschia</taxon>
    </lineage>
</organism>
<dbReference type="OrthoDB" id="2526284at2759"/>
<dbReference type="GO" id="GO:0005737">
    <property type="term" value="C:cytoplasm"/>
    <property type="evidence" value="ECO:0007669"/>
    <property type="project" value="TreeGrafter"/>
</dbReference>
<evidence type="ECO:0000256" key="1">
    <source>
        <dbReference type="ARBA" id="ARBA00004167"/>
    </source>
</evidence>
<dbReference type="GO" id="GO:0016020">
    <property type="term" value="C:membrane"/>
    <property type="evidence" value="ECO:0007669"/>
    <property type="project" value="UniProtKB-SubCell"/>
</dbReference>
<name>A0A9K3LLT7_9STRA</name>
<keyword evidence="4" id="KW-0808">Transferase</keyword>
<keyword evidence="5 9" id="KW-0812">Transmembrane</keyword>
<reference evidence="10" key="1">
    <citation type="journal article" date="2021" name="Sci. Rep.">
        <title>Diploid genomic architecture of Nitzschia inconspicua, an elite biomass production diatom.</title>
        <authorList>
            <person name="Oliver A."/>
            <person name="Podell S."/>
            <person name="Pinowska A."/>
            <person name="Traller J.C."/>
            <person name="Smith S.R."/>
            <person name="McClure R."/>
            <person name="Beliaev A."/>
            <person name="Bohutskyi P."/>
            <person name="Hill E.A."/>
            <person name="Rabines A."/>
            <person name="Zheng H."/>
            <person name="Allen L.Z."/>
            <person name="Kuo A."/>
            <person name="Grigoriev I.V."/>
            <person name="Allen A.E."/>
            <person name="Hazlebeck D."/>
            <person name="Allen E.E."/>
        </authorList>
    </citation>
    <scope>NUCLEOTIDE SEQUENCE</scope>
    <source>
        <strain evidence="10">Hildebrandi</strain>
    </source>
</reference>
<keyword evidence="3" id="KW-0328">Glycosyltransferase</keyword>
<evidence type="ECO:0000256" key="4">
    <source>
        <dbReference type="ARBA" id="ARBA00022679"/>
    </source>
</evidence>
<accession>A0A9K3LLT7</accession>
<comment type="similarity">
    <text evidence="2">Belongs to the glycosyltransferase 92 family.</text>
</comment>
<dbReference type="EMBL" id="JAGRRH010000009">
    <property type="protein sequence ID" value="KAG7364703.1"/>
    <property type="molecule type" value="Genomic_DNA"/>
</dbReference>
<feature type="region of interest" description="Disordered" evidence="8">
    <location>
        <begin position="62"/>
        <end position="135"/>
    </location>
</feature>
<dbReference type="Proteomes" id="UP000693970">
    <property type="component" value="Unassembled WGS sequence"/>
</dbReference>
<comment type="caution">
    <text evidence="10">The sequence shown here is derived from an EMBL/GenBank/DDBJ whole genome shotgun (WGS) entry which is preliminary data.</text>
</comment>
<evidence type="ECO:0000256" key="6">
    <source>
        <dbReference type="ARBA" id="ARBA00022989"/>
    </source>
</evidence>
<evidence type="ECO:0000256" key="3">
    <source>
        <dbReference type="ARBA" id="ARBA00022676"/>
    </source>
</evidence>
<dbReference type="GO" id="GO:0016757">
    <property type="term" value="F:glycosyltransferase activity"/>
    <property type="evidence" value="ECO:0007669"/>
    <property type="project" value="UniProtKB-KW"/>
</dbReference>
<dbReference type="Pfam" id="PF01697">
    <property type="entry name" value="Glyco_transf_92"/>
    <property type="match status" value="1"/>
</dbReference>
<evidence type="ECO:0000256" key="9">
    <source>
        <dbReference type="SAM" id="Phobius"/>
    </source>
</evidence>
<protein>
    <submittedName>
        <fullName evidence="10">Glycosyltransferase family 92 protein</fullName>
    </submittedName>
</protein>
<comment type="subcellular location">
    <subcellularLocation>
        <location evidence="1">Membrane</location>
        <topology evidence="1">Single-pass membrane protein</topology>
    </subcellularLocation>
</comment>
<keyword evidence="6 9" id="KW-1133">Transmembrane helix</keyword>
<evidence type="ECO:0000313" key="10">
    <source>
        <dbReference type="EMBL" id="KAG7364703.1"/>
    </source>
</evidence>